<gene>
    <name evidence="1" type="ORF">CEXT_262341</name>
</gene>
<protein>
    <submittedName>
        <fullName evidence="1">Uncharacterized protein</fullName>
    </submittedName>
</protein>
<sequence length="81" mass="9159">MEDYSINTIDKNISDARVSNPPFRFPFEPKRSCFPLPGDLPEALTQSLQLVILSGLITRDKQLRAPDRTQNLLGSKTVSYH</sequence>
<name>A0AAV4QKE5_CAEEX</name>
<proteinExistence type="predicted"/>
<accession>A0AAV4QKE5</accession>
<comment type="caution">
    <text evidence="1">The sequence shown here is derived from an EMBL/GenBank/DDBJ whole genome shotgun (WGS) entry which is preliminary data.</text>
</comment>
<evidence type="ECO:0000313" key="1">
    <source>
        <dbReference type="EMBL" id="GIY09406.1"/>
    </source>
</evidence>
<reference evidence="1 2" key="1">
    <citation type="submission" date="2021-06" db="EMBL/GenBank/DDBJ databases">
        <title>Caerostris extrusa draft genome.</title>
        <authorList>
            <person name="Kono N."/>
            <person name="Arakawa K."/>
        </authorList>
    </citation>
    <scope>NUCLEOTIDE SEQUENCE [LARGE SCALE GENOMIC DNA]</scope>
</reference>
<dbReference type="EMBL" id="BPLR01006375">
    <property type="protein sequence ID" value="GIY09406.1"/>
    <property type="molecule type" value="Genomic_DNA"/>
</dbReference>
<organism evidence="1 2">
    <name type="scientific">Caerostris extrusa</name>
    <name type="common">Bark spider</name>
    <name type="synonym">Caerostris bankana</name>
    <dbReference type="NCBI Taxonomy" id="172846"/>
    <lineage>
        <taxon>Eukaryota</taxon>
        <taxon>Metazoa</taxon>
        <taxon>Ecdysozoa</taxon>
        <taxon>Arthropoda</taxon>
        <taxon>Chelicerata</taxon>
        <taxon>Arachnida</taxon>
        <taxon>Araneae</taxon>
        <taxon>Araneomorphae</taxon>
        <taxon>Entelegynae</taxon>
        <taxon>Araneoidea</taxon>
        <taxon>Araneidae</taxon>
        <taxon>Caerostris</taxon>
    </lineage>
</organism>
<dbReference type="AlphaFoldDB" id="A0AAV4QKE5"/>
<dbReference type="Proteomes" id="UP001054945">
    <property type="component" value="Unassembled WGS sequence"/>
</dbReference>
<keyword evidence="2" id="KW-1185">Reference proteome</keyword>
<evidence type="ECO:0000313" key="2">
    <source>
        <dbReference type="Proteomes" id="UP001054945"/>
    </source>
</evidence>